<reference evidence="1 2" key="1">
    <citation type="journal article" date="2013" name="J. Bacteriol.">
        <title>Roles of HynAB and Ech, the only two hydrogenases found in the model sulfate reducer Desulfovibrio gigas.</title>
        <authorList>
            <person name="Morais-Silva F.O."/>
            <person name="Santos C.I."/>
            <person name="Rodrigues R."/>
            <person name="Pereira I.A."/>
            <person name="Rodrigues-Pousada C."/>
        </authorList>
    </citation>
    <scope>NUCLEOTIDE SEQUENCE [LARGE SCALE GENOMIC DNA]</scope>
    <source>
        <strain evidence="2">ATCC 19364 / DSM 1382 / NCIMB 9332 / VKM B-1759</strain>
    </source>
</reference>
<dbReference type="Proteomes" id="UP000016587">
    <property type="component" value="Chromosome"/>
</dbReference>
<dbReference type="PATRIC" id="fig|1121448.10.peg.1988"/>
<protein>
    <submittedName>
        <fullName evidence="1">Uncharacterized protein</fullName>
    </submittedName>
</protein>
<gene>
    <name evidence="1" type="ORF">DGI_2033</name>
</gene>
<dbReference type="AlphaFoldDB" id="T2GCA0"/>
<dbReference type="HOGENOM" id="CLU_2080982_0_0_7"/>
<keyword evidence="2" id="KW-1185">Reference proteome</keyword>
<dbReference type="EMBL" id="CP006585">
    <property type="protein sequence ID" value="AGW13804.1"/>
    <property type="molecule type" value="Genomic_DNA"/>
</dbReference>
<accession>T2GCA0</accession>
<reference evidence="2" key="2">
    <citation type="submission" date="2013-07" db="EMBL/GenBank/DDBJ databases">
        <authorList>
            <person name="Morais-Silva F.O."/>
            <person name="Rezende A.M."/>
            <person name="Pimentel C."/>
            <person name="Resende D.M."/>
            <person name="Santos C.I."/>
            <person name="Clemente C."/>
            <person name="de Oliveira L.M."/>
            <person name="da Silva S.M."/>
            <person name="Costa D.A."/>
            <person name="Varela-Raposo A."/>
            <person name="Horacio E.C.A."/>
            <person name="Matos M."/>
            <person name="Flores O."/>
            <person name="Ruiz J.C."/>
            <person name="Rodrigues-Pousada C."/>
        </authorList>
    </citation>
    <scope>NUCLEOTIDE SEQUENCE [LARGE SCALE GENOMIC DNA]</scope>
    <source>
        <strain evidence="2">ATCC 19364 / DSM 1382 / NCIMB 9332 / VKM B-1759</strain>
    </source>
</reference>
<organism evidence="1 2">
    <name type="scientific">Megalodesulfovibrio gigas (strain ATCC 19364 / DSM 1382 / NCIMB 9332 / VKM B-1759)</name>
    <name type="common">Desulfovibrio gigas</name>
    <dbReference type="NCBI Taxonomy" id="1121448"/>
    <lineage>
        <taxon>Bacteria</taxon>
        <taxon>Pseudomonadati</taxon>
        <taxon>Thermodesulfobacteriota</taxon>
        <taxon>Desulfovibrionia</taxon>
        <taxon>Desulfovibrionales</taxon>
        <taxon>Desulfovibrionaceae</taxon>
        <taxon>Megalodesulfovibrio</taxon>
    </lineage>
</organism>
<proteinExistence type="predicted"/>
<sequence length="117" mass="11817">MRYLKIIMGDANNAVYFINSLRAHLVAASIAIPGTTGAGVQANAVTSVNVSNNYFAGGGYGIASLNGSGVVSIGNASDPANLPQYGLRVAAGNIYKSGAQPAGVWAESVNTGGQIWS</sequence>
<evidence type="ECO:0000313" key="2">
    <source>
        <dbReference type="Proteomes" id="UP000016587"/>
    </source>
</evidence>
<name>T2GCA0_MEGG1</name>
<dbReference type="STRING" id="1121448.DGI_2033"/>
<dbReference type="KEGG" id="dgg:DGI_2033"/>
<evidence type="ECO:0000313" key="1">
    <source>
        <dbReference type="EMBL" id="AGW13804.1"/>
    </source>
</evidence>